<keyword evidence="3" id="KW-1185">Reference proteome</keyword>
<dbReference type="Proteomes" id="UP001269081">
    <property type="component" value="Unassembled WGS sequence"/>
</dbReference>
<feature type="region of interest" description="Disordered" evidence="1">
    <location>
        <begin position="1"/>
        <end position="22"/>
    </location>
</feature>
<dbReference type="GO" id="GO:0008995">
    <property type="term" value="F:ribonuclease E activity"/>
    <property type="evidence" value="ECO:0007669"/>
    <property type="project" value="UniProtKB-EC"/>
</dbReference>
<proteinExistence type="predicted"/>
<sequence length="111" mass="13385">MITDNNRNYNQDETIFNPNNQNYTDHYQYKQIAEETGAQQKQFLNEEEIFAAIKEQNYMNDEFSIALDDFENDFEENEPEEENPKEDEKENYDEEEIEEPETFADDGYKID</sequence>
<feature type="region of interest" description="Disordered" evidence="1">
    <location>
        <begin position="70"/>
        <end position="111"/>
    </location>
</feature>
<accession>A0ABU1YBW0</accession>
<name>A0ABU1YBW0_9FLAO</name>
<organism evidence="2 3">
    <name type="scientific">Flavobacterium piscis</name>
    <dbReference type="NCBI Taxonomy" id="1114874"/>
    <lineage>
        <taxon>Bacteria</taxon>
        <taxon>Pseudomonadati</taxon>
        <taxon>Bacteroidota</taxon>
        <taxon>Flavobacteriia</taxon>
        <taxon>Flavobacteriales</taxon>
        <taxon>Flavobacteriaceae</taxon>
        <taxon>Flavobacterium</taxon>
    </lineage>
</organism>
<gene>
    <name evidence="2" type="ORF">J2W48_003679</name>
</gene>
<keyword evidence="2" id="KW-0378">Hydrolase</keyword>
<comment type="caution">
    <text evidence="2">The sequence shown here is derived from an EMBL/GenBank/DDBJ whole genome shotgun (WGS) entry which is preliminary data.</text>
</comment>
<protein>
    <submittedName>
        <fullName evidence="2">Ribonuclease E</fullName>
        <ecNumber evidence="2">3.1.26.12</ecNumber>
    </submittedName>
</protein>
<dbReference type="EMBL" id="JAVDWQ010000014">
    <property type="protein sequence ID" value="MDR7211722.1"/>
    <property type="molecule type" value="Genomic_DNA"/>
</dbReference>
<evidence type="ECO:0000256" key="1">
    <source>
        <dbReference type="SAM" id="MobiDB-lite"/>
    </source>
</evidence>
<evidence type="ECO:0000313" key="3">
    <source>
        <dbReference type="Proteomes" id="UP001269081"/>
    </source>
</evidence>
<evidence type="ECO:0000313" key="2">
    <source>
        <dbReference type="EMBL" id="MDR7211722.1"/>
    </source>
</evidence>
<dbReference type="RefSeq" id="WP_310283076.1">
    <property type="nucleotide sequence ID" value="NZ_JAVDWQ010000014.1"/>
</dbReference>
<feature type="compositionally biased region" description="Acidic residues" evidence="1">
    <location>
        <begin position="70"/>
        <end position="104"/>
    </location>
</feature>
<reference evidence="2 3" key="1">
    <citation type="submission" date="2023-07" db="EMBL/GenBank/DDBJ databases">
        <title>Sorghum-associated microbial communities from plants grown in Nebraska, USA.</title>
        <authorList>
            <person name="Schachtman D."/>
        </authorList>
    </citation>
    <scope>NUCLEOTIDE SEQUENCE [LARGE SCALE GENOMIC DNA]</scope>
    <source>
        <strain evidence="2 3">4129</strain>
    </source>
</reference>
<dbReference type="EC" id="3.1.26.12" evidence="2"/>